<dbReference type="NCBIfam" id="TIGR00275">
    <property type="entry name" value="aminoacetone oxidase family FAD-binding enzyme"/>
    <property type="match status" value="1"/>
</dbReference>
<accession>A0A9D2QZ18</accession>
<sequence>MSRVIVIGGGAAGMMAAAAAAGKGHSVLLLEKNEKLGKKIYITGKGRCNLTNACDVQELFDSVVSNPRFLYSAIYGFDNTAVQDFFEKRGCPLKTERGNRVFPVSDHSSDIIRTLADELERLGVTVRLRASVEKILTREIRVQEEGAGDQTQASGQRVCGVRLSSGEELFADAVILCTGGLSYPATGSTGEGHRMAQKLGHTLVPCEPSLVPFTVAEDWCQSLQGLSLKNVSAALFLGKKKVYESFGEMLFTHFGVSGPLILSASSYYRAGGAKGGKKKGKTDAAGNALQEAEGTLRIPETEGASRIPEAVLRLDLKPALSEEQLDRRLLRDFEETKNRQFRNAVDGLFPARLTPVMIALSGIDPEKRVHDITRQERQEFAARIKNVELHVTGTRGFPEAIITRGGVSVREVNPSTMESRLVPGLYLAGELLDLDALTGGFNLQIAWSTGHLAGESVT</sequence>
<feature type="domain" description="RsdA/BaiN/AoA(So)-like insert" evidence="5">
    <location>
        <begin position="308"/>
        <end position="402"/>
    </location>
</feature>
<dbReference type="Proteomes" id="UP000823851">
    <property type="component" value="Unassembled WGS sequence"/>
</dbReference>
<organism evidence="6 7">
    <name type="scientific">Candidatus Eisenbergiella stercorigallinarum</name>
    <dbReference type="NCBI Taxonomy" id="2838557"/>
    <lineage>
        <taxon>Bacteria</taxon>
        <taxon>Bacillati</taxon>
        <taxon>Bacillota</taxon>
        <taxon>Clostridia</taxon>
        <taxon>Lachnospirales</taxon>
        <taxon>Lachnospiraceae</taxon>
        <taxon>Eisenbergiella</taxon>
    </lineage>
</organism>
<dbReference type="InterPro" id="IPR057661">
    <property type="entry name" value="RsdA/BaiN/AoA(So)_Rossmann"/>
</dbReference>
<dbReference type="SUPFAM" id="SSF160996">
    <property type="entry name" value="HI0933 insert domain-like"/>
    <property type="match status" value="1"/>
</dbReference>
<reference evidence="6" key="1">
    <citation type="journal article" date="2021" name="PeerJ">
        <title>Extensive microbial diversity within the chicken gut microbiome revealed by metagenomics and culture.</title>
        <authorList>
            <person name="Gilroy R."/>
            <person name="Ravi A."/>
            <person name="Getino M."/>
            <person name="Pursley I."/>
            <person name="Horton D.L."/>
            <person name="Alikhan N.F."/>
            <person name="Baker D."/>
            <person name="Gharbi K."/>
            <person name="Hall N."/>
            <person name="Watson M."/>
            <person name="Adriaenssens E.M."/>
            <person name="Foster-Nyarko E."/>
            <person name="Jarju S."/>
            <person name="Secka A."/>
            <person name="Antonio M."/>
            <person name="Oren A."/>
            <person name="Chaudhuri R.R."/>
            <person name="La Ragione R."/>
            <person name="Hildebrand F."/>
            <person name="Pallen M.J."/>
        </authorList>
    </citation>
    <scope>NUCLEOTIDE SEQUENCE</scope>
    <source>
        <strain evidence="6">ChiHjej8B7-25341</strain>
    </source>
</reference>
<comment type="cofactor">
    <cofactor evidence="1">
        <name>FAD</name>
        <dbReference type="ChEBI" id="CHEBI:57692"/>
    </cofactor>
</comment>
<dbReference type="Gene3D" id="2.40.30.10">
    <property type="entry name" value="Translation factors"/>
    <property type="match status" value="1"/>
</dbReference>
<evidence type="ECO:0000313" key="6">
    <source>
        <dbReference type="EMBL" id="HJD32374.1"/>
    </source>
</evidence>
<dbReference type="Pfam" id="PF03486">
    <property type="entry name" value="HI0933_like"/>
    <property type="match status" value="1"/>
</dbReference>
<keyword evidence="3" id="KW-0274">FAD</keyword>
<dbReference type="InterPro" id="IPR004792">
    <property type="entry name" value="BaiN-like"/>
</dbReference>
<dbReference type="EMBL" id="DWUW01000302">
    <property type="protein sequence ID" value="HJD32374.1"/>
    <property type="molecule type" value="Genomic_DNA"/>
</dbReference>
<dbReference type="SUPFAM" id="SSF51905">
    <property type="entry name" value="FAD/NAD(P)-binding domain"/>
    <property type="match status" value="1"/>
</dbReference>
<dbReference type="InterPro" id="IPR055178">
    <property type="entry name" value="RsdA/BaiN/AoA(So)-like_dom"/>
</dbReference>
<comment type="caution">
    <text evidence="6">The sequence shown here is derived from an EMBL/GenBank/DDBJ whole genome shotgun (WGS) entry which is preliminary data.</text>
</comment>
<dbReference type="Pfam" id="PF22780">
    <property type="entry name" value="HI0933_like_1st"/>
    <property type="match status" value="2"/>
</dbReference>
<feature type="domain" description="RsdA/BaiN/AoA(So)-like insert" evidence="5">
    <location>
        <begin position="207"/>
        <end position="270"/>
    </location>
</feature>
<dbReference type="AlphaFoldDB" id="A0A9D2QZ18"/>
<dbReference type="InterPro" id="IPR023166">
    <property type="entry name" value="BaiN-like_dom_sf"/>
</dbReference>
<dbReference type="PANTHER" id="PTHR42887">
    <property type="entry name" value="OS12G0638800 PROTEIN"/>
    <property type="match status" value="1"/>
</dbReference>
<evidence type="ECO:0000313" key="7">
    <source>
        <dbReference type="Proteomes" id="UP000823851"/>
    </source>
</evidence>
<evidence type="ECO:0000259" key="4">
    <source>
        <dbReference type="Pfam" id="PF03486"/>
    </source>
</evidence>
<gene>
    <name evidence="6" type="ORF">H9912_10600</name>
</gene>
<reference evidence="6" key="2">
    <citation type="submission" date="2021-04" db="EMBL/GenBank/DDBJ databases">
        <authorList>
            <person name="Gilroy R."/>
        </authorList>
    </citation>
    <scope>NUCLEOTIDE SEQUENCE</scope>
    <source>
        <strain evidence="6">ChiHjej8B7-25341</strain>
    </source>
</reference>
<name>A0A9D2QZ18_9FIRM</name>
<dbReference type="Gene3D" id="1.10.8.260">
    <property type="entry name" value="HI0933 insert domain-like"/>
    <property type="match status" value="1"/>
</dbReference>
<evidence type="ECO:0000259" key="5">
    <source>
        <dbReference type="Pfam" id="PF22780"/>
    </source>
</evidence>
<evidence type="ECO:0000256" key="2">
    <source>
        <dbReference type="ARBA" id="ARBA00022630"/>
    </source>
</evidence>
<protein>
    <submittedName>
        <fullName evidence="6">NAD(P)/FAD-dependent oxidoreductase</fullName>
    </submittedName>
</protein>
<dbReference type="PRINTS" id="PR00368">
    <property type="entry name" value="FADPNR"/>
</dbReference>
<evidence type="ECO:0000256" key="1">
    <source>
        <dbReference type="ARBA" id="ARBA00001974"/>
    </source>
</evidence>
<evidence type="ECO:0000256" key="3">
    <source>
        <dbReference type="ARBA" id="ARBA00022827"/>
    </source>
</evidence>
<keyword evidence="2" id="KW-0285">Flavoprotein</keyword>
<proteinExistence type="predicted"/>
<dbReference type="Gene3D" id="3.50.50.60">
    <property type="entry name" value="FAD/NAD(P)-binding domain"/>
    <property type="match status" value="1"/>
</dbReference>
<dbReference type="PANTHER" id="PTHR42887:SF2">
    <property type="entry name" value="OS12G0638800 PROTEIN"/>
    <property type="match status" value="1"/>
</dbReference>
<dbReference type="InterPro" id="IPR036188">
    <property type="entry name" value="FAD/NAD-bd_sf"/>
</dbReference>
<feature type="domain" description="RsdA/BaiN/AoA(So)-like Rossmann fold-like" evidence="4">
    <location>
        <begin position="3"/>
        <end position="455"/>
    </location>
</feature>